<dbReference type="Pfam" id="PF13551">
    <property type="entry name" value="HTH_29"/>
    <property type="match status" value="1"/>
</dbReference>
<dbReference type="Gene3D" id="3.30.420.10">
    <property type="entry name" value="Ribonuclease H-like superfamily/Ribonuclease H"/>
    <property type="match status" value="1"/>
</dbReference>
<evidence type="ECO:0000313" key="2">
    <source>
        <dbReference type="EMBL" id="UVF22473.1"/>
    </source>
</evidence>
<sequence>MYRDNDQWLKIRHQVLVEGIPRKQVAREAGIDVKTVRKMLAHPRPLPYGPRCVRHPKLGPYISAIHKMLQEREASTGPQHLTASAIFESIRKLGFNGNCRTVQRYLNRMRHSNTRVWEAAYDRILSLDRQAAIKFLRQLSGAAPALTTKERTDREAFEWMRRVLQKEVSSASLWLELGKVPDFGSLLKRLYEGSLSDRNRSLSVLASIRGWRTSAICAFLGIDKKTLRKYVRNFEQGGAAALFARQVRAVRKQDDEALKTLIFGVLHEPPPNYGINRTTWTMMTLRRVLTEKGQSVCPDVIRKITRAAGWRWRKARVVLTSSDPAYSEKLRRVRSILSGLQPDEAFFSIDEFGPFAVKMQGGRALTPPGELRTLPQWQNSRGTLIITAALELSRNQVTHFYSEKKNTAEMIRMMECLIERYPNHQRLYLSWDAASWHISRQLYDRIEKYNATAQRVGGPLVNTAPLPSGAQFLNVIESVFSGMARAIIHNSNYASLDEAKAAIDRYFVERNTQFRRYPKRAGHKIWGREREHAVFSEANNCKDPYYYR</sequence>
<dbReference type="InterPro" id="IPR009057">
    <property type="entry name" value="Homeodomain-like_sf"/>
</dbReference>
<dbReference type="SUPFAM" id="SSF46689">
    <property type="entry name" value="Homeodomain-like"/>
    <property type="match status" value="1"/>
</dbReference>
<gene>
    <name evidence="2" type="ORF">HPT29_025310</name>
</gene>
<protein>
    <submittedName>
        <fullName evidence="2">IS630 family transposase</fullName>
    </submittedName>
</protein>
<dbReference type="Proteomes" id="UP001017257">
    <property type="component" value="Plasmid pR24_1"/>
</dbReference>
<dbReference type="InterPro" id="IPR047655">
    <property type="entry name" value="Transpos_IS630-like"/>
</dbReference>
<keyword evidence="2" id="KW-0614">Plasmid</keyword>
<geneLocation type="plasmid" evidence="2 3">
    <name>pR24_1</name>
</geneLocation>
<name>A0ABY5RYY3_9HYPH</name>
<dbReference type="NCBIfam" id="NF033545">
    <property type="entry name" value="transpos_IS630"/>
    <property type="match status" value="1"/>
</dbReference>
<dbReference type="RefSeq" id="WP_173948948.1">
    <property type="nucleotide sequence ID" value="NZ_CP102846.1"/>
</dbReference>
<dbReference type="InterPro" id="IPR036397">
    <property type="entry name" value="RNaseH_sf"/>
</dbReference>
<reference evidence="2" key="1">
    <citation type="submission" date="2022-08" db="EMBL/GenBank/DDBJ databases">
        <title>Microvirga terrae sp. nov., isolated from soil.</title>
        <authorList>
            <person name="Kim K.H."/>
            <person name="Seo Y.L."/>
            <person name="Kim J.M."/>
            <person name="Lee J.K."/>
            <person name="Han D.M."/>
            <person name="Jeon C.O."/>
        </authorList>
    </citation>
    <scope>NUCLEOTIDE SEQUENCE</scope>
    <source>
        <strain evidence="2">R24</strain>
        <plasmid evidence="2">pR24_1</plasmid>
    </source>
</reference>
<evidence type="ECO:0000259" key="1">
    <source>
        <dbReference type="Pfam" id="PF13358"/>
    </source>
</evidence>
<dbReference type="InterPro" id="IPR038717">
    <property type="entry name" value="Tc1-like_DDE_dom"/>
</dbReference>
<dbReference type="Pfam" id="PF13358">
    <property type="entry name" value="DDE_3"/>
    <property type="match status" value="1"/>
</dbReference>
<dbReference type="PANTHER" id="PTHR35004">
    <property type="entry name" value="TRANSPOSASE RV3428C-RELATED"/>
    <property type="match status" value="1"/>
</dbReference>
<proteinExistence type="predicted"/>
<evidence type="ECO:0000313" key="3">
    <source>
        <dbReference type="Proteomes" id="UP001017257"/>
    </source>
</evidence>
<feature type="domain" description="Tc1-like transposase DDE" evidence="1">
    <location>
        <begin position="348"/>
        <end position="498"/>
    </location>
</feature>
<accession>A0ABY5RYY3</accession>
<organism evidence="2 3">
    <name type="scientific">Microvirga terrae</name>
    <dbReference type="NCBI Taxonomy" id="2740529"/>
    <lineage>
        <taxon>Bacteria</taxon>
        <taxon>Pseudomonadati</taxon>
        <taxon>Pseudomonadota</taxon>
        <taxon>Alphaproteobacteria</taxon>
        <taxon>Hyphomicrobiales</taxon>
        <taxon>Methylobacteriaceae</taxon>
        <taxon>Microvirga</taxon>
    </lineage>
</organism>
<dbReference type="EMBL" id="CP102846">
    <property type="protein sequence ID" value="UVF22473.1"/>
    <property type="molecule type" value="Genomic_DNA"/>
</dbReference>
<keyword evidence="3" id="KW-1185">Reference proteome</keyword>